<dbReference type="CDD" id="cd07387">
    <property type="entry name" value="MPP_PolD2_C"/>
    <property type="match status" value="1"/>
</dbReference>
<evidence type="ECO:0000256" key="2">
    <source>
        <dbReference type="ARBA" id="ARBA00006035"/>
    </source>
</evidence>
<accession>A0AAN9BUV9</accession>
<dbReference type="InterPro" id="IPR007185">
    <property type="entry name" value="DNA_pol_a/d/e_bsu"/>
</dbReference>
<evidence type="ECO:0000259" key="5">
    <source>
        <dbReference type="Pfam" id="PF04042"/>
    </source>
</evidence>
<feature type="domain" description="DNA polymerase alpha/delta/epsilon subunit B" evidence="5">
    <location>
        <begin position="202"/>
        <end position="416"/>
    </location>
</feature>
<evidence type="ECO:0000259" key="6">
    <source>
        <dbReference type="Pfam" id="PF18018"/>
    </source>
</evidence>
<feature type="domain" description="DNA polymerase delta subunit OB-fold" evidence="6">
    <location>
        <begin position="51"/>
        <end position="182"/>
    </location>
</feature>
<proteinExistence type="inferred from homology"/>
<dbReference type="Pfam" id="PF04042">
    <property type="entry name" value="DNA_pol_E_B"/>
    <property type="match status" value="1"/>
</dbReference>
<dbReference type="PANTHER" id="PTHR10416:SF0">
    <property type="entry name" value="DNA POLYMERASE DELTA SUBUNIT 2"/>
    <property type="match status" value="1"/>
</dbReference>
<comment type="caution">
    <text evidence="7">The sequence shown here is derived from an EMBL/GenBank/DDBJ whole genome shotgun (WGS) entry which is preliminary data.</text>
</comment>
<dbReference type="InterPro" id="IPR041863">
    <property type="entry name" value="PolD2_C"/>
</dbReference>
<dbReference type="InterPro" id="IPR040663">
    <property type="entry name" value="DNA_pol_D_N"/>
</dbReference>
<reference evidence="7 8" key="1">
    <citation type="submission" date="2024-02" db="EMBL/GenBank/DDBJ databases">
        <title>Chromosome-scale genome assembly of the rough periwinkle Littorina saxatilis.</title>
        <authorList>
            <person name="De Jode A."/>
            <person name="Faria R."/>
            <person name="Formenti G."/>
            <person name="Sims Y."/>
            <person name="Smith T.P."/>
            <person name="Tracey A."/>
            <person name="Wood J.M.D."/>
            <person name="Zagrodzka Z.B."/>
            <person name="Johannesson K."/>
            <person name="Butlin R.K."/>
            <person name="Leder E.H."/>
        </authorList>
    </citation>
    <scope>NUCLEOTIDE SEQUENCE [LARGE SCALE GENOMIC DNA]</scope>
    <source>
        <strain evidence="7">Snail1</strain>
        <tissue evidence="7">Muscle</tissue>
    </source>
</reference>
<protein>
    <recommendedName>
        <fullName evidence="9">DNA polymerase delta subunit 2</fullName>
    </recommendedName>
</protein>
<comment type="subcellular location">
    <subcellularLocation>
        <location evidence="1">Nucleus</location>
    </subcellularLocation>
</comment>
<organism evidence="7 8">
    <name type="scientific">Littorina saxatilis</name>
    <dbReference type="NCBI Taxonomy" id="31220"/>
    <lineage>
        <taxon>Eukaryota</taxon>
        <taxon>Metazoa</taxon>
        <taxon>Spiralia</taxon>
        <taxon>Lophotrochozoa</taxon>
        <taxon>Mollusca</taxon>
        <taxon>Gastropoda</taxon>
        <taxon>Caenogastropoda</taxon>
        <taxon>Littorinimorpha</taxon>
        <taxon>Littorinoidea</taxon>
        <taxon>Littorinidae</taxon>
        <taxon>Littorina</taxon>
    </lineage>
</organism>
<dbReference type="FunFam" id="3.60.21.50:FF:000002">
    <property type="entry name" value="DNA polymerase delta small subunit"/>
    <property type="match status" value="1"/>
</dbReference>
<dbReference type="GO" id="GO:0006271">
    <property type="term" value="P:DNA strand elongation involved in DNA replication"/>
    <property type="evidence" value="ECO:0007669"/>
    <property type="project" value="TreeGrafter"/>
</dbReference>
<keyword evidence="8" id="KW-1185">Reference proteome</keyword>
<dbReference type="Gene3D" id="3.60.21.50">
    <property type="match status" value="1"/>
</dbReference>
<gene>
    <name evidence="7" type="ORF">V1264_012410</name>
</gene>
<evidence type="ECO:0000256" key="1">
    <source>
        <dbReference type="ARBA" id="ARBA00004123"/>
    </source>
</evidence>
<evidence type="ECO:0008006" key="9">
    <source>
        <dbReference type="Google" id="ProtNLM"/>
    </source>
</evidence>
<sequence>MIYTGKPEASNVGQFMSEGGEEAMETYERVECEVTDQSSRFLVKKRDFGRQYAHLYAERLWTSRPKLIKAAKAKWDADLPVCKLHELQSDTRCIVVGTLFKHMELKPNILKEISEDHNLMPQPIRTRFTDDSDKLILEDELQRIILIGHGELSCPNIVTGVIVAVLGREPDEDRGKFVVEDYCLQALPEQVPRPSLTEDRYIVLVSGLELGGPDERLFSLQLMVDLLTGQLGDGDQQRDSARIARIIIAGNSLSRSTQDRDSLSKAKYLTKKSSAGSVEAMKNLDDIMFQLSGNVDVALMAGEFDPSNHILPQQPLHRCMFPQSAVNTTFVSVTNPHDCSVDGVRILGTSGQPVDDIKRYSDIDDSMDILEKTLEWGHLAPTAPDTLSCYPFYGQDPFLLEECPHIYFVGNQPEFKHKLHKGPGGQEVLLVTVPRFCQTSTAVMVNLSTLECTPLTFHAKLPAASSSSPEVDK</sequence>
<keyword evidence="3" id="KW-0235">DNA replication</keyword>
<dbReference type="Pfam" id="PF18018">
    <property type="entry name" value="DNA_pol_D_N"/>
    <property type="match status" value="1"/>
</dbReference>
<evidence type="ECO:0000313" key="8">
    <source>
        <dbReference type="Proteomes" id="UP001374579"/>
    </source>
</evidence>
<dbReference type="GO" id="GO:0043625">
    <property type="term" value="C:delta DNA polymerase complex"/>
    <property type="evidence" value="ECO:0007669"/>
    <property type="project" value="TreeGrafter"/>
</dbReference>
<name>A0AAN9BUV9_9CAEN</name>
<dbReference type="EMBL" id="JBAMIC010000002">
    <property type="protein sequence ID" value="KAK7113051.1"/>
    <property type="molecule type" value="Genomic_DNA"/>
</dbReference>
<dbReference type="AlphaFoldDB" id="A0AAN9BUV9"/>
<dbReference type="PANTHER" id="PTHR10416">
    <property type="entry name" value="DNA POLYMERASE DELTA SUBUNIT 2"/>
    <property type="match status" value="1"/>
</dbReference>
<evidence type="ECO:0000313" key="7">
    <source>
        <dbReference type="EMBL" id="KAK7113051.1"/>
    </source>
</evidence>
<dbReference type="GO" id="GO:0003677">
    <property type="term" value="F:DNA binding"/>
    <property type="evidence" value="ECO:0007669"/>
    <property type="project" value="InterPro"/>
</dbReference>
<dbReference type="GO" id="GO:1902969">
    <property type="term" value="P:mitotic DNA replication"/>
    <property type="evidence" value="ECO:0007669"/>
    <property type="project" value="UniProtKB-ARBA"/>
</dbReference>
<dbReference type="Proteomes" id="UP001374579">
    <property type="component" value="Unassembled WGS sequence"/>
</dbReference>
<evidence type="ECO:0000256" key="3">
    <source>
        <dbReference type="ARBA" id="ARBA00022705"/>
    </source>
</evidence>
<comment type="similarity">
    <text evidence="2">Belongs to the DNA polymerase delta/II small subunit family.</text>
</comment>
<dbReference type="InterPro" id="IPR024826">
    <property type="entry name" value="DNA_pol_delta/II_ssu"/>
</dbReference>
<evidence type="ECO:0000256" key="4">
    <source>
        <dbReference type="ARBA" id="ARBA00023242"/>
    </source>
</evidence>
<keyword evidence="4" id="KW-0539">Nucleus</keyword>